<protein>
    <submittedName>
        <fullName evidence="3">Dynein light chain</fullName>
    </submittedName>
</protein>
<name>A0A1I8A9B6_9BILA</name>
<organism evidence="2 3">
    <name type="scientific">Steinernema glaseri</name>
    <dbReference type="NCBI Taxonomy" id="37863"/>
    <lineage>
        <taxon>Eukaryota</taxon>
        <taxon>Metazoa</taxon>
        <taxon>Ecdysozoa</taxon>
        <taxon>Nematoda</taxon>
        <taxon>Chromadorea</taxon>
        <taxon>Rhabditida</taxon>
        <taxon>Tylenchina</taxon>
        <taxon>Panagrolaimomorpha</taxon>
        <taxon>Strongyloidoidea</taxon>
        <taxon>Steinernematidae</taxon>
        <taxon>Steinernema</taxon>
    </lineage>
</organism>
<feature type="region of interest" description="Disordered" evidence="1">
    <location>
        <begin position="13"/>
        <end position="56"/>
    </location>
</feature>
<evidence type="ECO:0000256" key="1">
    <source>
        <dbReference type="SAM" id="MobiDB-lite"/>
    </source>
</evidence>
<evidence type="ECO:0000313" key="3">
    <source>
        <dbReference type="WBParaSite" id="L893_g3421.t1"/>
    </source>
</evidence>
<evidence type="ECO:0000313" key="2">
    <source>
        <dbReference type="Proteomes" id="UP000095287"/>
    </source>
</evidence>
<feature type="compositionally biased region" description="Polar residues" evidence="1">
    <location>
        <begin position="41"/>
        <end position="56"/>
    </location>
</feature>
<dbReference type="AlphaFoldDB" id="A0A1I8A9B6"/>
<keyword evidence="2" id="KW-1185">Reference proteome</keyword>
<dbReference type="Proteomes" id="UP000095287">
    <property type="component" value="Unplaced"/>
</dbReference>
<accession>A0A1I8A9B6</accession>
<feature type="compositionally biased region" description="Basic and acidic residues" evidence="1">
    <location>
        <begin position="13"/>
        <end position="23"/>
    </location>
</feature>
<reference evidence="3" key="1">
    <citation type="submission" date="2016-11" db="UniProtKB">
        <authorList>
            <consortium name="WormBaseParasite"/>
        </authorList>
    </citation>
    <scope>IDENTIFICATION</scope>
</reference>
<sequence length="165" mass="17676">MLGKIRDEIEEARKRVDARAADKAHKKNVPFNKPQEVGPTTPLTDSPANPKQQSGHFSLRNIVRNVLKLVGGAGGALDPQSDQRNIASGTGSNEPRAVLRACPAELFPSGNDASSFEAVDVQSLVAGQWLTGNALSRLVCMEAFTHNVTARGAHKVAVVDTQVWQ</sequence>
<proteinExistence type="predicted"/>
<dbReference type="WBParaSite" id="L893_g3421.t1">
    <property type="protein sequence ID" value="L893_g3421.t1"/>
    <property type="gene ID" value="L893_g3421"/>
</dbReference>